<dbReference type="AlphaFoldDB" id="A0AAD5IVL4"/>
<accession>A0AAD5IVL4</accession>
<proteinExistence type="predicted"/>
<evidence type="ECO:0000256" key="7">
    <source>
        <dbReference type="ARBA" id="ARBA00023054"/>
    </source>
</evidence>
<protein>
    <recommendedName>
        <fullName evidence="3">Coiled-coil domain-containing protein 86</fullName>
    </recommendedName>
</protein>
<feature type="coiled-coil region" evidence="10">
    <location>
        <begin position="110"/>
        <end position="153"/>
    </location>
</feature>
<evidence type="ECO:0000256" key="2">
    <source>
        <dbReference type="ARBA" id="ARBA00004604"/>
    </source>
</evidence>
<comment type="caution">
    <text evidence="12">The sequence shown here is derived from an EMBL/GenBank/DDBJ whole genome shotgun (WGS) entry which is preliminary data.</text>
</comment>
<evidence type="ECO:0000313" key="13">
    <source>
        <dbReference type="Proteomes" id="UP001064489"/>
    </source>
</evidence>
<dbReference type="PANTHER" id="PTHR13557">
    <property type="entry name" value="COILED-COIL DOMAIN-CONTAINING PROTEIN 86"/>
    <property type="match status" value="1"/>
</dbReference>
<keyword evidence="13" id="KW-1185">Reference proteome</keyword>
<evidence type="ECO:0000256" key="8">
    <source>
        <dbReference type="ARBA" id="ARBA00023242"/>
    </source>
</evidence>
<evidence type="ECO:0000256" key="10">
    <source>
        <dbReference type="SAM" id="Coils"/>
    </source>
</evidence>
<evidence type="ECO:0000256" key="4">
    <source>
        <dbReference type="ARBA" id="ARBA00022454"/>
    </source>
</evidence>
<evidence type="ECO:0000256" key="1">
    <source>
        <dbReference type="ARBA" id="ARBA00004286"/>
    </source>
</evidence>
<evidence type="ECO:0000256" key="6">
    <source>
        <dbReference type="ARBA" id="ARBA00022934"/>
    </source>
</evidence>
<gene>
    <name evidence="12" type="ORF">LWI28_019944</name>
</gene>
<dbReference type="GO" id="GO:0005730">
    <property type="term" value="C:nucleolus"/>
    <property type="evidence" value="ECO:0007669"/>
    <property type="project" value="UniProtKB-SubCell"/>
</dbReference>
<dbReference type="PANTHER" id="PTHR13557:SF1">
    <property type="entry name" value="COILED-COIL DOMAIN-CONTAINING PROTEIN 86"/>
    <property type="match status" value="1"/>
</dbReference>
<dbReference type="Proteomes" id="UP001064489">
    <property type="component" value="Chromosome 5"/>
</dbReference>
<keyword evidence="6" id="KW-0164">Citrullination</keyword>
<evidence type="ECO:0000256" key="11">
    <source>
        <dbReference type="SAM" id="MobiDB-lite"/>
    </source>
</evidence>
<evidence type="ECO:0000256" key="3">
    <source>
        <dbReference type="ARBA" id="ARBA00016738"/>
    </source>
</evidence>
<dbReference type="GO" id="GO:0005694">
    <property type="term" value="C:chromosome"/>
    <property type="evidence" value="ECO:0007669"/>
    <property type="project" value="UniProtKB-SubCell"/>
</dbReference>
<keyword evidence="5" id="KW-0597">Phosphoprotein</keyword>
<evidence type="ECO:0000256" key="9">
    <source>
        <dbReference type="ARBA" id="ARBA00093307"/>
    </source>
</evidence>
<keyword evidence="7 10" id="KW-0175">Coiled coil</keyword>
<comment type="subcellular location">
    <subcellularLocation>
        <location evidence="1">Chromosome</location>
    </subcellularLocation>
    <subcellularLocation>
        <location evidence="2">Nucleus</location>
        <location evidence="2">Nucleolus</location>
    </subcellularLocation>
</comment>
<organism evidence="12 13">
    <name type="scientific">Acer negundo</name>
    <name type="common">Box elder</name>
    <dbReference type="NCBI Taxonomy" id="4023"/>
    <lineage>
        <taxon>Eukaryota</taxon>
        <taxon>Viridiplantae</taxon>
        <taxon>Streptophyta</taxon>
        <taxon>Embryophyta</taxon>
        <taxon>Tracheophyta</taxon>
        <taxon>Spermatophyta</taxon>
        <taxon>Magnoliopsida</taxon>
        <taxon>eudicotyledons</taxon>
        <taxon>Gunneridae</taxon>
        <taxon>Pentapetalae</taxon>
        <taxon>rosids</taxon>
        <taxon>malvids</taxon>
        <taxon>Sapindales</taxon>
        <taxon>Sapindaceae</taxon>
        <taxon>Hippocastanoideae</taxon>
        <taxon>Acereae</taxon>
        <taxon>Acer</taxon>
    </lineage>
</organism>
<keyword evidence="8" id="KW-0539">Nucleus</keyword>
<keyword evidence="4" id="KW-0158">Chromosome</keyword>
<sequence>MACTIDFRNLDEGFGGKTYKRKRQEAEAEALATSNTEDHASMDVDADTSPPAAKRSAIASADDPNKPTFGQATYDGVIAGKASGRSWKQPRKHRSSAAKVSLKRTPWEEREKEKLVKKAYKERINELKEEIRNNKIEKRKKREERKKKKEENVLKSGTKFQVISNKNTLKKIAKSKDKKLLKVVPDSFIKNKNRFGFDFCILMF</sequence>
<reference evidence="12" key="2">
    <citation type="submission" date="2023-02" db="EMBL/GenBank/DDBJ databases">
        <authorList>
            <person name="Swenson N.G."/>
            <person name="Wegrzyn J.L."/>
            <person name="Mcevoy S.L."/>
        </authorList>
    </citation>
    <scope>NUCLEOTIDE SEQUENCE</scope>
    <source>
        <strain evidence="12">91603</strain>
        <tissue evidence="12">Leaf</tissue>
    </source>
</reference>
<feature type="region of interest" description="Disordered" evidence="11">
    <location>
        <begin position="11"/>
        <end position="108"/>
    </location>
</feature>
<evidence type="ECO:0000313" key="12">
    <source>
        <dbReference type="EMBL" id="KAI9177857.1"/>
    </source>
</evidence>
<reference evidence="12" key="1">
    <citation type="journal article" date="2022" name="Plant J.">
        <title>Strategies of tolerance reflected in two North American maple genomes.</title>
        <authorList>
            <person name="McEvoy S.L."/>
            <person name="Sezen U.U."/>
            <person name="Trouern-Trend A."/>
            <person name="McMahon S.M."/>
            <person name="Schaberg P.G."/>
            <person name="Yang J."/>
            <person name="Wegrzyn J.L."/>
            <person name="Swenson N.G."/>
        </authorList>
    </citation>
    <scope>NUCLEOTIDE SEQUENCE</scope>
    <source>
        <strain evidence="12">91603</strain>
    </source>
</reference>
<dbReference type="EMBL" id="JAJSOW010000102">
    <property type="protein sequence ID" value="KAI9177857.1"/>
    <property type="molecule type" value="Genomic_DNA"/>
</dbReference>
<dbReference type="InterPro" id="IPR026570">
    <property type="entry name" value="CCDC86"/>
</dbReference>
<name>A0AAD5IVL4_ACENE</name>
<comment type="function">
    <text evidence="9">Required for proper chromosome segregation during mitosis and error-free mitotic progression.</text>
</comment>
<evidence type="ECO:0000256" key="5">
    <source>
        <dbReference type="ARBA" id="ARBA00022553"/>
    </source>
</evidence>